<protein>
    <recommendedName>
        <fullName evidence="3">Sulfotransferase</fullName>
        <ecNumber evidence="3">2.8.2.-</ecNumber>
    </recommendedName>
</protein>
<dbReference type="InterPro" id="IPR027417">
    <property type="entry name" value="P-loop_NTPase"/>
</dbReference>
<accession>A0AA88UGI6</accession>
<dbReference type="EC" id="2.8.2.-" evidence="3"/>
<evidence type="ECO:0000256" key="1">
    <source>
        <dbReference type="ARBA" id="ARBA00005771"/>
    </source>
</evidence>
<reference evidence="5" key="1">
    <citation type="submission" date="2022-12" db="EMBL/GenBank/DDBJ databases">
        <title>Draft genome assemblies for two species of Escallonia (Escalloniales).</title>
        <authorList>
            <person name="Chanderbali A."/>
            <person name="Dervinis C."/>
            <person name="Anghel I."/>
            <person name="Soltis D."/>
            <person name="Soltis P."/>
            <person name="Zapata F."/>
        </authorList>
    </citation>
    <scope>NUCLEOTIDE SEQUENCE</scope>
    <source>
        <strain evidence="5">UCBG92.1500</strain>
        <tissue evidence="5">Leaf</tissue>
    </source>
</reference>
<dbReference type="InterPro" id="IPR000863">
    <property type="entry name" value="Sulfotransferase_dom"/>
</dbReference>
<dbReference type="SUPFAM" id="SSF52540">
    <property type="entry name" value="P-loop containing nucleoside triphosphate hydrolases"/>
    <property type="match status" value="1"/>
</dbReference>
<keyword evidence="2 3" id="KW-0808">Transferase</keyword>
<evidence type="ECO:0000259" key="4">
    <source>
        <dbReference type="Pfam" id="PF00685"/>
    </source>
</evidence>
<gene>
    <name evidence="5" type="ORF">RJ640_000929</name>
</gene>
<comment type="similarity">
    <text evidence="1 3">Belongs to the sulfotransferase 1 family.</text>
</comment>
<keyword evidence="6" id="KW-1185">Reference proteome</keyword>
<evidence type="ECO:0000256" key="3">
    <source>
        <dbReference type="RuleBase" id="RU361155"/>
    </source>
</evidence>
<evidence type="ECO:0000313" key="6">
    <source>
        <dbReference type="Proteomes" id="UP001187471"/>
    </source>
</evidence>
<dbReference type="EMBL" id="JAVXUO010001291">
    <property type="protein sequence ID" value="KAK2983910.1"/>
    <property type="molecule type" value="Genomic_DNA"/>
</dbReference>
<organism evidence="5 6">
    <name type="scientific">Escallonia rubra</name>
    <dbReference type="NCBI Taxonomy" id="112253"/>
    <lineage>
        <taxon>Eukaryota</taxon>
        <taxon>Viridiplantae</taxon>
        <taxon>Streptophyta</taxon>
        <taxon>Embryophyta</taxon>
        <taxon>Tracheophyta</taxon>
        <taxon>Spermatophyta</taxon>
        <taxon>Magnoliopsida</taxon>
        <taxon>eudicotyledons</taxon>
        <taxon>Gunneridae</taxon>
        <taxon>Pentapetalae</taxon>
        <taxon>asterids</taxon>
        <taxon>campanulids</taxon>
        <taxon>Escalloniales</taxon>
        <taxon>Escalloniaceae</taxon>
        <taxon>Escallonia</taxon>
    </lineage>
</organism>
<dbReference type="Gene3D" id="3.40.50.300">
    <property type="entry name" value="P-loop containing nucleotide triphosphate hydrolases"/>
    <property type="match status" value="1"/>
</dbReference>
<dbReference type="Pfam" id="PF00685">
    <property type="entry name" value="Sulfotransfer_1"/>
    <property type="match status" value="1"/>
</dbReference>
<proteinExistence type="inferred from homology"/>
<comment type="caution">
    <text evidence="5">The sequence shown here is derived from an EMBL/GenBank/DDBJ whole genome shotgun (WGS) entry which is preliminary data.</text>
</comment>
<dbReference type="PANTHER" id="PTHR11783">
    <property type="entry name" value="SULFOTRANSFERASE SULT"/>
    <property type="match status" value="1"/>
</dbReference>
<sequence length="352" mass="40839">MAPSLVSPQCYYISKRNNEASVSEEAWEKAYQIYNDFVQTLPKAKGWTTQNVIKYQGFWLTPTSALKGVLLVQHHFKPRPTDIFLATSPKCGTTWLKALMFATMNRSSYDFSSHPLLKNGPHDCVTFIEVNMCQDYPIMNLELLLSPRLLAAHIPYDLLPVTKTTFGCKLVYIFRDPKDVLVSTWHFMNKLRPKKLQPLSLGEAYELFCEGISHYAPFWDHVLEYWKASLESPDKILFLKYEDMKREPSVHLRRLAEFVGQPFSFEEEEKGVVQKILRLCSFENLRNLKVNKTGVHRVTDEIVVNNCDFFRKGQTGDWENYLTDEMKQRLDFITEQKLKNSGLTLGSSNRNL</sequence>
<name>A0AA88UGI6_9ASTE</name>
<dbReference type="AlphaFoldDB" id="A0AA88UGI6"/>
<dbReference type="GO" id="GO:0008146">
    <property type="term" value="F:sulfotransferase activity"/>
    <property type="evidence" value="ECO:0007669"/>
    <property type="project" value="InterPro"/>
</dbReference>
<evidence type="ECO:0000313" key="5">
    <source>
        <dbReference type="EMBL" id="KAK2983910.1"/>
    </source>
</evidence>
<dbReference type="Proteomes" id="UP001187471">
    <property type="component" value="Unassembled WGS sequence"/>
</dbReference>
<evidence type="ECO:0000256" key="2">
    <source>
        <dbReference type="ARBA" id="ARBA00022679"/>
    </source>
</evidence>
<feature type="domain" description="Sulfotransferase" evidence="4">
    <location>
        <begin position="80"/>
        <end position="342"/>
    </location>
</feature>